<evidence type="ECO:0000256" key="4">
    <source>
        <dbReference type="ARBA" id="ARBA00023136"/>
    </source>
</evidence>
<dbReference type="PANTHER" id="PTHR23501:SF199">
    <property type="entry name" value="MFS EFFLUX TRANSPORTER INPD-RELATED"/>
    <property type="match status" value="1"/>
</dbReference>
<accession>A0A9W9CXS9</accession>
<dbReference type="InterPro" id="IPR036259">
    <property type="entry name" value="MFS_trans_sf"/>
</dbReference>
<dbReference type="GO" id="GO:0022857">
    <property type="term" value="F:transmembrane transporter activity"/>
    <property type="evidence" value="ECO:0007669"/>
    <property type="project" value="TreeGrafter"/>
</dbReference>
<protein>
    <recommendedName>
        <fullName evidence="8">Major facilitator superfamily (MFS) profile domain-containing protein</fullName>
    </recommendedName>
</protein>
<keyword evidence="4 5" id="KW-0472">Membrane</keyword>
<sequence>MGTLCLAVASIGAGLFTTISITSPTIAWAAFMVITGIGIGIVQQIPYTAVQAVLSLEDVATGNAIAVFSNQLGGAVALAIAQNLLTSKLQISIPQDVDSVTASEVLAVGVDGLASLTSSPTVLHPLRQAYSDSVRYTFILAVASVVFAFLPALVMENVNIKHIAAEREQVKKQDDEELNVGTMDPALLQAEEKETSVAVTEI</sequence>
<dbReference type="Proteomes" id="UP001140453">
    <property type="component" value="Unassembled WGS sequence"/>
</dbReference>
<evidence type="ECO:0000256" key="2">
    <source>
        <dbReference type="ARBA" id="ARBA00022692"/>
    </source>
</evidence>
<evidence type="ECO:0000256" key="1">
    <source>
        <dbReference type="ARBA" id="ARBA00004141"/>
    </source>
</evidence>
<dbReference type="SUPFAM" id="SSF103473">
    <property type="entry name" value="MFS general substrate transporter"/>
    <property type="match status" value="1"/>
</dbReference>
<evidence type="ECO:0008006" key="8">
    <source>
        <dbReference type="Google" id="ProtNLM"/>
    </source>
</evidence>
<proteinExistence type="predicted"/>
<comment type="caution">
    <text evidence="6">The sequence shown here is derived from an EMBL/GenBank/DDBJ whole genome shotgun (WGS) entry which is preliminary data.</text>
</comment>
<gene>
    <name evidence="6" type="ORF">N0V93_002578</name>
</gene>
<evidence type="ECO:0000256" key="5">
    <source>
        <dbReference type="SAM" id="Phobius"/>
    </source>
</evidence>
<keyword evidence="2 5" id="KW-0812">Transmembrane</keyword>
<name>A0A9W9CXS9_9PEZI</name>
<dbReference type="GO" id="GO:0005886">
    <property type="term" value="C:plasma membrane"/>
    <property type="evidence" value="ECO:0007669"/>
    <property type="project" value="TreeGrafter"/>
</dbReference>
<keyword evidence="7" id="KW-1185">Reference proteome</keyword>
<feature type="transmembrane region" description="Helical" evidence="5">
    <location>
        <begin position="136"/>
        <end position="154"/>
    </location>
</feature>
<comment type="subcellular location">
    <subcellularLocation>
        <location evidence="1">Membrane</location>
        <topology evidence="1">Multi-pass membrane protein</topology>
    </subcellularLocation>
</comment>
<evidence type="ECO:0000313" key="6">
    <source>
        <dbReference type="EMBL" id="KAJ4393370.1"/>
    </source>
</evidence>
<evidence type="ECO:0000256" key="3">
    <source>
        <dbReference type="ARBA" id="ARBA00022989"/>
    </source>
</evidence>
<organism evidence="6 7">
    <name type="scientific">Gnomoniopsis smithogilvyi</name>
    <dbReference type="NCBI Taxonomy" id="1191159"/>
    <lineage>
        <taxon>Eukaryota</taxon>
        <taxon>Fungi</taxon>
        <taxon>Dikarya</taxon>
        <taxon>Ascomycota</taxon>
        <taxon>Pezizomycotina</taxon>
        <taxon>Sordariomycetes</taxon>
        <taxon>Sordariomycetidae</taxon>
        <taxon>Diaporthales</taxon>
        <taxon>Gnomoniaceae</taxon>
        <taxon>Gnomoniopsis</taxon>
    </lineage>
</organism>
<dbReference type="EMBL" id="JAPEVB010000002">
    <property type="protein sequence ID" value="KAJ4393370.1"/>
    <property type="molecule type" value="Genomic_DNA"/>
</dbReference>
<keyword evidence="3 5" id="KW-1133">Transmembrane helix</keyword>
<dbReference type="OrthoDB" id="4766342at2759"/>
<evidence type="ECO:0000313" key="7">
    <source>
        <dbReference type="Proteomes" id="UP001140453"/>
    </source>
</evidence>
<dbReference type="AlphaFoldDB" id="A0A9W9CXS9"/>
<reference evidence="6" key="1">
    <citation type="submission" date="2022-10" db="EMBL/GenBank/DDBJ databases">
        <title>Tapping the CABI collections for fungal endophytes: first genome assemblies for Collariella, Neodidymelliopsis, Ascochyta clinopodiicola, Didymella pomorum, Didymosphaeria variabile, Neocosmospora piperis and Neocucurbitaria cava.</title>
        <authorList>
            <person name="Hill R."/>
        </authorList>
    </citation>
    <scope>NUCLEOTIDE SEQUENCE</scope>
    <source>
        <strain evidence="6">IMI 355082</strain>
    </source>
</reference>
<dbReference type="PANTHER" id="PTHR23501">
    <property type="entry name" value="MAJOR FACILITATOR SUPERFAMILY"/>
    <property type="match status" value="1"/>
</dbReference>